<evidence type="ECO:0000256" key="2">
    <source>
        <dbReference type="ARBA" id="ARBA00003924"/>
    </source>
</evidence>
<dbReference type="NCBIfam" id="TIGR01088">
    <property type="entry name" value="aroQ"/>
    <property type="match status" value="1"/>
</dbReference>
<dbReference type="RefSeq" id="WP_193439555.1">
    <property type="nucleotide sequence ID" value="NZ_CP063145.1"/>
</dbReference>
<dbReference type="Proteomes" id="UP000593605">
    <property type="component" value="Chromosome"/>
</dbReference>
<dbReference type="InterPro" id="IPR001874">
    <property type="entry name" value="DHquinase_II"/>
</dbReference>
<evidence type="ECO:0000256" key="11">
    <source>
        <dbReference type="PIRSR" id="PIRSR001399-3"/>
    </source>
</evidence>
<evidence type="ECO:0000256" key="7">
    <source>
        <dbReference type="ARBA" id="ARBA00023239"/>
    </source>
</evidence>
<dbReference type="InterPro" id="IPR036441">
    <property type="entry name" value="DHquinase_II_sf"/>
</dbReference>
<organism evidence="12 13">
    <name type="scientific">Cruoricaptor ignavus</name>
    <dbReference type="NCBI Taxonomy" id="1118202"/>
    <lineage>
        <taxon>Bacteria</taxon>
        <taxon>Pseudomonadati</taxon>
        <taxon>Bacteroidota</taxon>
        <taxon>Flavobacteriia</taxon>
        <taxon>Flavobacteriales</taxon>
        <taxon>Weeksellaceae</taxon>
        <taxon>Cruoricaptor</taxon>
    </lineage>
</organism>
<dbReference type="PANTHER" id="PTHR21272:SF3">
    <property type="entry name" value="CATABOLIC 3-DEHYDROQUINASE"/>
    <property type="match status" value="1"/>
</dbReference>
<dbReference type="GO" id="GO:0009423">
    <property type="term" value="P:chorismate biosynthetic process"/>
    <property type="evidence" value="ECO:0007669"/>
    <property type="project" value="UniProtKB-UniRule"/>
</dbReference>
<protein>
    <recommendedName>
        <fullName evidence="6 8">3-dehydroquinate dehydratase</fullName>
        <shortName evidence="8">3-dehydroquinase</shortName>
        <ecNumber evidence="6 8">4.2.1.10</ecNumber>
    </recommendedName>
    <alternativeName>
        <fullName evidence="8">Type II DHQase</fullName>
    </alternativeName>
</protein>
<feature type="binding site" evidence="8 10">
    <location>
        <position position="106"/>
    </location>
    <ligand>
        <name>substrate</name>
    </ligand>
</feature>
<evidence type="ECO:0000256" key="10">
    <source>
        <dbReference type="PIRSR" id="PIRSR001399-2"/>
    </source>
</evidence>
<comment type="function">
    <text evidence="2 8">Catalyzes a trans-dehydration via an enolate intermediate.</text>
</comment>
<comment type="catalytic activity">
    <reaction evidence="1 8">
        <text>3-dehydroquinate = 3-dehydroshikimate + H2O</text>
        <dbReference type="Rhea" id="RHEA:21096"/>
        <dbReference type="ChEBI" id="CHEBI:15377"/>
        <dbReference type="ChEBI" id="CHEBI:16630"/>
        <dbReference type="ChEBI" id="CHEBI:32364"/>
        <dbReference type="EC" id="4.2.1.10"/>
    </reaction>
</comment>
<keyword evidence="8" id="KW-0028">Amino-acid biosynthesis</keyword>
<dbReference type="PROSITE" id="PS01029">
    <property type="entry name" value="DEHYDROQUINASE_II"/>
    <property type="match status" value="1"/>
</dbReference>
<sequence length="138" mass="15536">MKILIVNGPNLNLLGKREPEIYGKVSMESVLQSLREEFPPAEIDFYQSNSEGAIIDRLQQEDFDALIINPGAFTHYSYAIADCLKNISVPKIEVHISNIYQREEFRRKSVTAEHCNAVLSGFGTNGYKLAADFLIGRL</sequence>
<dbReference type="NCBIfam" id="NF003805">
    <property type="entry name" value="PRK05395.1-2"/>
    <property type="match status" value="1"/>
</dbReference>
<dbReference type="AlphaFoldDB" id="A0A7M1T0S0"/>
<feature type="binding site" evidence="8 10">
    <location>
        <position position="69"/>
    </location>
    <ligand>
        <name>substrate</name>
    </ligand>
</feature>
<feature type="binding site" evidence="8 10">
    <location>
        <position position="75"/>
    </location>
    <ligand>
        <name>substrate</name>
    </ligand>
</feature>
<dbReference type="PIRSF" id="PIRSF001399">
    <property type="entry name" value="DHquinase_II"/>
    <property type="match status" value="1"/>
</dbReference>
<dbReference type="EMBL" id="CP063145">
    <property type="protein sequence ID" value="QOR73399.1"/>
    <property type="molecule type" value="Genomic_DNA"/>
</dbReference>
<dbReference type="SUPFAM" id="SSF52304">
    <property type="entry name" value="Type II 3-dehydroquinate dehydratase"/>
    <property type="match status" value="1"/>
</dbReference>
<proteinExistence type="inferred from homology"/>
<dbReference type="InterPro" id="IPR018509">
    <property type="entry name" value="DHquinase_II_CS"/>
</dbReference>
<dbReference type="CDD" id="cd00466">
    <property type="entry name" value="DHQase_II"/>
    <property type="match status" value="1"/>
</dbReference>
<evidence type="ECO:0000313" key="12">
    <source>
        <dbReference type="EMBL" id="QOR73399.1"/>
    </source>
</evidence>
<evidence type="ECO:0000256" key="4">
    <source>
        <dbReference type="ARBA" id="ARBA00011037"/>
    </source>
</evidence>
<evidence type="ECO:0000256" key="1">
    <source>
        <dbReference type="ARBA" id="ARBA00001864"/>
    </source>
</evidence>
<feature type="binding site" evidence="8 10">
    <location>
        <begin position="96"/>
        <end position="97"/>
    </location>
    <ligand>
        <name>substrate</name>
    </ligand>
</feature>
<evidence type="ECO:0000256" key="3">
    <source>
        <dbReference type="ARBA" id="ARBA00004902"/>
    </source>
</evidence>
<comment type="similarity">
    <text evidence="4 8">Belongs to the type-II 3-dehydroquinase family.</text>
</comment>
<dbReference type="GO" id="GO:0008652">
    <property type="term" value="P:amino acid biosynthetic process"/>
    <property type="evidence" value="ECO:0007669"/>
    <property type="project" value="UniProtKB-KW"/>
</dbReference>
<evidence type="ECO:0000256" key="5">
    <source>
        <dbReference type="ARBA" id="ARBA00011193"/>
    </source>
</evidence>
<dbReference type="KEGG" id="civ:IMZ16_07635"/>
<dbReference type="UniPathway" id="UPA00053">
    <property type="reaction ID" value="UER00086"/>
</dbReference>
<evidence type="ECO:0000256" key="6">
    <source>
        <dbReference type="ARBA" id="ARBA00012060"/>
    </source>
</evidence>
<dbReference type="NCBIfam" id="NF003807">
    <property type="entry name" value="PRK05395.1-4"/>
    <property type="match status" value="1"/>
</dbReference>
<evidence type="ECO:0000256" key="8">
    <source>
        <dbReference type="HAMAP-Rule" id="MF_00169"/>
    </source>
</evidence>
<gene>
    <name evidence="8 12" type="primary">aroQ</name>
    <name evidence="12" type="ORF">IMZ16_07635</name>
</gene>
<dbReference type="Gene3D" id="3.40.50.9100">
    <property type="entry name" value="Dehydroquinase, class II"/>
    <property type="match status" value="1"/>
</dbReference>
<dbReference type="GO" id="GO:0019631">
    <property type="term" value="P:quinate catabolic process"/>
    <property type="evidence" value="ECO:0007669"/>
    <property type="project" value="TreeGrafter"/>
</dbReference>
<feature type="active site" description="Proton acceptor" evidence="8 9">
    <location>
        <position position="22"/>
    </location>
</feature>
<dbReference type="GO" id="GO:0003855">
    <property type="term" value="F:3-dehydroquinate dehydratase activity"/>
    <property type="evidence" value="ECO:0007669"/>
    <property type="project" value="UniProtKB-UniRule"/>
</dbReference>
<accession>A0A7M1T0S0</accession>
<dbReference type="HAMAP" id="MF_00169">
    <property type="entry name" value="AroQ"/>
    <property type="match status" value="1"/>
</dbReference>
<dbReference type="EC" id="4.2.1.10" evidence="6 8"/>
<feature type="binding site" evidence="8 10">
    <location>
        <position position="82"/>
    </location>
    <ligand>
        <name>substrate</name>
    </ligand>
</feature>
<dbReference type="Pfam" id="PF01220">
    <property type="entry name" value="DHquinase_II"/>
    <property type="match status" value="1"/>
</dbReference>
<comment type="subunit">
    <text evidence="5 8">Homododecamer.</text>
</comment>
<feature type="active site" description="Proton donor" evidence="8 9">
    <location>
        <position position="95"/>
    </location>
</feature>
<name>A0A7M1T0S0_9FLAO</name>
<evidence type="ECO:0000313" key="13">
    <source>
        <dbReference type="Proteomes" id="UP000593605"/>
    </source>
</evidence>
<dbReference type="PANTHER" id="PTHR21272">
    <property type="entry name" value="CATABOLIC 3-DEHYDROQUINASE"/>
    <property type="match status" value="1"/>
</dbReference>
<keyword evidence="7 8" id="KW-0456">Lyase</keyword>
<feature type="site" description="Transition state stabilizer" evidence="8 11">
    <location>
        <position position="17"/>
    </location>
</feature>
<keyword evidence="8" id="KW-0057">Aromatic amino acid biosynthesis</keyword>
<comment type="pathway">
    <text evidence="3 8">Metabolic intermediate biosynthesis; chorismate biosynthesis; chorismate from D-erythrose 4-phosphate and phosphoenolpyruvate: step 3/7.</text>
</comment>
<evidence type="ECO:0000256" key="9">
    <source>
        <dbReference type="PIRSR" id="PIRSR001399-1"/>
    </source>
</evidence>
<dbReference type="GO" id="GO:0009073">
    <property type="term" value="P:aromatic amino acid family biosynthetic process"/>
    <property type="evidence" value="ECO:0007669"/>
    <property type="project" value="UniProtKB-KW"/>
</dbReference>
<reference evidence="12 13" key="1">
    <citation type="submission" date="2020-10" db="EMBL/GenBank/DDBJ databases">
        <title>Complete genome of Cruoricapor ignavus strain M1214 isolated from the blood culture of a febrile patient.</title>
        <authorList>
            <person name="Guglielmino C.J.D."/>
        </authorList>
    </citation>
    <scope>NUCLEOTIDE SEQUENCE [LARGE SCALE GENOMIC DNA]</scope>
    <source>
        <strain evidence="12 13">M1214</strain>
    </source>
</reference>